<dbReference type="RefSeq" id="WP_345067308.1">
    <property type="nucleotide sequence ID" value="NZ_BAABCN010000007.1"/>
</dbReference>
<keyword evidence="2" id="KW-0547">Nucleotide-binding</keyword>
<dbReference type="Gene3D" id="3.40.50.300">
    <property type="entry name" value="P-loop containing nucleotide triphosphate hydrolases"/>
    <property type="match status" value="1"/>
</dbReference>
<protein>
    <submittedName>
        <fullName evidence="2">ATP-binding protein</fullName>
    </submittedName>
</protein>
<evidence type="ECO:0000313" key="3">
    <source>
        <dbReference type="Proteomes" id="UP001501803"/>
    </source>
</evidence>
<dbReference type="Proteomes" id="UP001501803">
    <property type="component" value="Unassembled WGS sequence"/>
</dbReference>
<feature type="domain" description="ORC1/DEAH AAA+ ATPase" evidence="1">
    <location>
        <begin position="89"/>
        <end position="217"/>
    </location>
</feature>
<evidence type="ECO:0000259" key="1">
    <source>
        <dbReference type="Pfam" id="PF13401"/>
    </source>
</evidence>
<name>A0ABP7KQF9_9MICO</name>
<evidence type="ECO:0000313" key="2">
    <source>
        <dbReference type="EMBL" id="GAA3882554.1"/>
    </source>
</evidence>
<reference evidence="3" key="1">
    <citation type="journal article" date="2019" name="Int. J. Syst. Evol. Microbiol.">
        <title>The Global Catalogue of Microorganisms (GCM) 10K type strain sequencing project: providing services to taxonomists for standard genome sequencing and annotation.</title>
        <authorList>
            <consortium name="The Broad Institute Genomics Platform"/>
            <consortium name="The Broad Institute Genome Sequencing Center for Infectious Disease"/>
            <person name="Wu L."/>
            <person name="Ma J."/>
        </authorList>
    </citation>
    <scope>NUCLEOTIDE SEQUENCE [LARGE SCALE GENOMIC DNA]</scope>
    <source>
        <strain evidence="3">JCM 17021</strain>
    </source>
</reference>
<dbReference type="InterPro" id="IPR027417">
    <property type="entry name" value="P-loop_NTPase"/>
</dbReference>
<gene>
    <name evidence="2" type="ORF">GCM10022381_26030</name>
</gene>
<organism evidence="2 3">
    <name type="scientific">Leifsonia kafniensis</name>
    <dbReference type="NCBI Taxonomy" id="475957"/>
    <lineage>
        <taxon>Bacteria</taxon>
        <taxon>Bacillati</taxon>
        <taxon>Actinomycetota</taxon>
        <taxon>Actinomycetes</taxon>
        <taxon>Micrococcales</taxon>
        <taxon>Microbacteriaceae</taxon>
        <taxon>Leifsonia</taxon>
    </lineage>
</organism>
<dbReference type="SUPFAM" id="SSF52540">
    <property type="entry name" value="P-loop containing nucleoside triphosphate hydrolases"/>
    <property type="match status" value="1"/>
</dbReference>
<keyword evidence="3" id="KW-1185">Reference proteome</keyword>
<dbReference type="InterPro" id="IPR049945">
    <property type="entry name" value="AAA_22"/>
</dbReference>
<sequence length="345" mass="37736">MKLLDVSPAESLTSLAGLERYLMRASEKPPTFSPSEYLCLSEKEKEAHDDARILFLNRELTVDTPAIMAARIDVRRLLRANFGKPSGRHGLVLSGPSRAGKTHTALAILRATMNRNRTEYPDHQSFGRIPLVFIDVPPAATPKSMMHQFCDFLGMPRGPRYTLEELTYMATQTMLRGCTTLVVVDEIHNLSTSSAITIEARRALKDLSNVLPATFIYSGVNVETSGLLSGDEGMQVAGRFTLRRILPYSFGSIEARDSWASTVEAFESGLGLMNGGEHSLTGQEEYLFSRTNGSIGSLGYLLRSAAIELILSDAIHEQGGERITRALLDSIPLDIAAERGAGSDD</sequence>
<dbReference type="EMBL" id="BAABCN010000007">
    <property type="protein sequence ID" value="GAA3882554.1"/>
    <property type="molecule type" value="Genomic_DNA"/>
</dbReference>
<accession>A0ABP7KQF9</accession>
<dbReference type="Pfam" id="PF13401">
    <property type="entry name" value="AAA_22"/>
    <property type="match status" value="1"/>
</dbReference>
<dbReference type="GO" id="GO:0005524">
    <property type="term" value="F:ATP binding"/>
    <property type="evidence" value="ECO:0007669"/>
    <property type="project" value="UniProtKB-KW"/>
</dbReference>
<keyword evidence="2" id="KW-0067">ATP-binding</keyword>
<proteinExistence type="predicted"/>
<comment type="caution">
    <text evidence="2">The sequence shown here is derived from an EMBL/GenBank/DDBJ whole genome shotgun (WGS) entry which is preliminary data.</text>
</comment>